<evidence type="ECO:0000256" key="6">
    <source>
        <dbReference type="ARBA" id="ARBA00022989"/>
    </source>
</evidence>
<dbReference type="InterPro" id="IPR006182">
    <property type="entry name" value="FliF_N_dom"/>
</dbReference>
<proteinExistence type="inferred from homology"/>
<dbReference type="InterPro" id="IPR043427">
    <property type="entry name" value="YscJ/FliF"/>
</dbReference>
<name>A0ABN0NXT0_TRELE</name>
<keyword evidence="13" id="KW-1185">Reference proteome</keyword>
<feature type="domain" description="Flagellar M-ring N-terminal" evidence="10">
    <location>
        <begin position="46"/>
        <end position="224"/>
    </location>
</feature>
<keyword evidence="8" id="KW-0975">Bacterial flagellum</keyword>
<evidence type="ECO:0000313" key="13">
    <source>
        <dbReference type="Proteomes" id="UP000016649"/>
    </source>
</evidence>
<dbReference type="Proteomes" id="UP000016649">
    <property type="component" value="Unassembled WGS sequence"/>
</dbReference>
<dbReference type="EMBL" id="AWVH01000037">
    <property type="protein sequence ID" value="ERJ92342.1"/>
    <property type="molecule type" value="Genomic_DNA"/>
</dbReference>
<comment type="caution">
    <text evidence="12">The sequence shown here is derived from an EMBL/GenBank/DDBJ whole genome shotgun (WGS) entry which is preliminary data.</text>
</comment>
<evidence type="ECO:0000256" key="1">
    <source>
        <dbReference type="ARBA" id="ARBA00004117"/>
    </source>
</evidence>
<evidence type="ECO:0000256" key="4">
    <source>
        <dbReference type="ARBA" id="ARBA00022475"/>
    </source>
</evidence>
<evidence type="ECO:0000256" key="8">
    <source>
        <dbReference type="ARBA" id="ARBA00023143"/>
    </source>
</evidence>
<keyword evidence="5 9" id="KW-0812">Transmembrane</keyword>
<protein>
    <submittedName>
        <fullName evidence="12">Flagellar M-ring protein FliF</fullName>
    </submittedName>
</protein>
<evidence type="ECO:0000256" key="9">
    <source>
        <dbReference type="SAM" id="Phobius"/>
    </source>
</evidence>
<evidence type="ECO:0000259" key="11">
    <source>
        <dbReference type="Pfam" id="PF08345"/>
    </source>
</evidence>
<evidence type="ECO:0000256" key="2">
    <source>
        <dbReference type="ARBA" id="ARBA00004651"/>
    </source>
</evidence>
<dbReference type="InterPro" id="IPR013556">
    <property type="entry name" value="Flag_M-ring_C"/>
</dbReference>
<keyword evidence="12" id="KW-0969">Cilium</keyword>
<dbReference type="InterPro" id="IPR045851">
    <property type="entry name" value="AMP-bd_C_sf"/>
</dbReference>
<gene>
    <name evidence="12" type="ORF">HMPREF9193_01502</name>
</gene>
<keyword evidence="6 9" id="KW-1133">Transmembrane helix</keyword>
<evidence type="ECO:0000256" key="5">
    <source>
        <dbReference type="ARBA" id="ARBA00022692"/>
    </source>
</evidence>
<evidence type="ECO:0000256" key="7">
    <source>
        <dbReference type="ARBA" id="ARBA00023136"/>
    </source>
</evidence>
<dbReference type="Pfam" id="PF08345">
    <property type="entry name" value="YscJ_FliF_C"/>
    <property type="match status" value="1"/>
</dbReference>
<comment type="similarity">
    <text evidence="3">Belongs to the FliF family.</text>
</comment>
<accession>A0ABN0NXT0</accession>
<dbReference type="PRINTS" id="PR01009">
    <property type="entry name" value="FLGMRINGFLIF"/>
</dbReference>
<dbReference type="PANTHER" id="PTHR30046">
    <property type="entry name" value="FLAGELLAR M-RING PROTEIN"/>
    <property type="match status" value="1"/>
</dbReference>
<keyword evidence="12" id="KW-0966">Cell projection</keyword>
<dbReference type="Gene3D" id="3.30.300.30">
    <property type="match status" value="1"/>
</dbReference>
<dbReference type="NCBIfam" id="TIGR00206">
    <property type="entry name" value="fliF"/>
    <property type="match status" value="1"/>
</dbReference>
<evidence type="ECO:0000259" key="10">
    <source>
        <dbReference type="Pfam" id="PF01514"/>
    </source>
</evidence>
<sequence>MNEWLKKLFQQIKELWAKWSAVQKVILIGITAAVIAALVLVTVFSSRPTTVPLFSVPVSDQTMRDKIVYRLAQENVAVHVSDSGMLSVDDEMTARRMRSLLVREDLVPGNVDPWSLFDVERWTVDDFQQNVNLQRSITAQVRQHIESLDEIDRAEVVLGMPEKELFSADQKPVSASVILTVKPGSDFASNKKKVEGVQKLLIMAVPGLKAENITIVDSAGDVLNDFKGMAASERVDIIAKEQKLIENLENIYREKVLATLQANFDKDRVRNLNIKVDMDMSEKQVNSTEYFPFTRRPDNPDTPYDDSEILDSVTLSSQTIEKVWKGTGYNPEGPAGIEGQNPPVYSDMSNVYGINQEKSETKNQVINTRETQETKSPAIDRVTVAVNIDGLWQRKTDAKTGKPIISADGRIEREYIPVSEEDLEKAKSLVKDAVGYNRSRGDSVTVTNIAVDRTAQFAAEDLAYLRKEQTKRTVLLVVIAVIVVLLSFILFRFISMEMERRRRLREEELLRKHQMEREKTLWEAEQAGMEVTMSVEERERAELQESAISIAREHPEDVAMLIRSWLMEE</sequence>
<dbReference type="PANTHER" id="PTHR30046:SF0">
    <property type="entry name" value="FLAGELLAR M-RING PROTEIN"/>
    <property type="match status" value="1"/>
</dbReference>
<keyword evidence="4" id="KW-1003">Cell membrane</keyword>
<feature type="transmembrane region" description="Helical" evidence="9">
    <location>
        <begin position="21"/>
        <end position="44"/>
    </location>
</feature>
<organism evidence="12 13">
    <name type="scientific">Treponema lecithinolyticum ATCC 700332</name>
    <dbReference type="NCBI Taxonomy" id="1321815"/>
    <lineage>
        <taxon>Bacteria</taxon>
        <taxon>Pseudomonadati</taxon>
        <taxon>Spirochaetota</taxon>
        <taxon>Spirochaetia</taxon>
        <taxon>Spirochaetales</taxon>
        <taxon>Treponemataceae</taxon>
        <taxon>Treponema</taxon>
    </lineage>
</organism>
<dbReference type="RefSeq" id="WP_021687704.1">
    <property type="nucleotide sequence ID" value="NZ_KI260569.1"/>
</dbReference>
<comment type="subcellular location">
    <subcellularLocation>
        <location evidence="1">Bacterial flagellum basal body</location>
    </subcellularLocation>
    <subcellularLocation>
        <location evidence="2">Cell membrane</location>
        <topology evidence="2">Multi-pass membrane protein</topology>
    </subcellularLocation>
</comment>
<evidence type="ECO:0000256" key="3">
    <source>
        <dbReference type="ARBA" id="ARBA00007971"/>
    </source>
</evidence>
<evidence type="ECO:0000313" key="12">
    <source>
        <dbReference type="EMBL" id="ERJ92342.1"/>
    </source>
</evidence>
<keyword evidence="12" id="KW-0282">Flagellum</keyword>
<dbReference type="InterPro" id="IPR000067">
    <property type="entry name" value="FlgMring_FliF"/>
</dbReference>
<reference evidence="12 13" key="1">
    <citation type="submission" date="2013-08" db="EMBL/GenBank/DDBJ databases">
        <authorList>
            <person name="Weinstock G."/>
            <person name="Sodergren E."/>
            <person name="Wylie T."/>
            <person name="Fulton L."/>
            <person name="Fulton R."/>
            <person name="Fronick C."/>
            <person name="O'Laughlin M."/>
            <person name="Godfrey J."/>
            <person name="Miner T."/>
            <person name="Herter B."/>
            <person name="Appelbaum E."/>
            <person name="Cordes M."/>
            <person name="Lek S."/>
            <person name="Wollam A."/>
            <person name="Pepin K.H."/>
            <person name="Palsikar V.B."/>
            <person name="Mitreva M."/>
            <person name="Wilson R.K."/>
        </authorList>
    </citation>
    <scope>NUCLEOTIDE SEQUENCE [LARGE SCALE GENOMIC DNA]</scope>
    <source>
        <strain evidence="12 13">ATCC 700332</strain>
    </source>
</reference>
<feature type="domain" description="Flagellar M-ring C-terminal" evidence="11">
    <location>
        <begin position="260"/>
        <end position="450"/>
    </location>
</feature>
<feature type="transmembrane region" description="Helical" evidence="9">
    <location>
        <begin position="474"/>
        <end position="495"/>
    </location>
</feature>
<keyword evidence="7 9" id="KW-0472">Membrane</keyword>
<dbReference type="Pfam" id="PF01514">
    <property type="entry name" value="YscJ_FliF"/>
    <property type="match status" value="1"/>
</dbReference>